<dbReference type="eggNOG" id="COG0483">
    <property type="taxonomic scope" value="Bacteria"/>
</dbReference>
<dbReference type="SUPFAM" id="SSF56655">
    <property type="entry name" value="Carbohydrate phosphatase"/>
    <property type="match status" value="1"/>
</dbReference>
<dbReference type="OrthoDB" id="9772456at2"/>
<dbReference type="KEGG" id="nde:NIDE0161"/>
<dbReference type="PROSITE" id="PS00629">
    <property type="entry name" value="IMP_1"/>
    <property type="match status" value="1"/>
</dbReference>
<keyword evidence="4 7" id="KW-0479">Metal-binding</keyword>
<protein>
    <recommendedName>
        <fullName evidence="8">Inositol-1-monophosphatase</fullName>
        <ecNumber evidence="8">3.1.3.25</ecNumber>
    </recommendedName>
</protein>
<dbReference type="PROSITE" id="PS00630">
    <property type="entry name" value="IMP_2"/>
    <property type="match status" value="1"/>
</dbReference>
<evidence type="ECO:0000256" key="1">
    <source>
        <dbReference type="ARBA" id="ARBA00001033"/>
    </source>
</evidence>
<dbReference type="EC" id="3.1.3.25" evidence="8"/>
<dbReference type="PANTHER" id="PTHR20854:SF4">
    <property type="entry name" value="INOSITOL-1-MONOPHOSPHATASE-RELATED"/>
    <property type="match status" value="1"/>
</dbReference>
<dbReference type="FunFam" id="3.30.540.10:FF:000003">
    <property type="entry name" value="Inositol-1-monophosphatase"/>
    <property type="match status" value="1"/>
</dbReference>
<feature type="binding site" evidence="7">
    <location>
        <position position="221"/>
    </location>
    <ligand>
        <name>Mg(2+)</name>
        <dbReference type="ChEBI" id="CHEBI:18420"/>
        <label>1</label>
        <note>catalytic</note>
    </ligand>
</feature>
<dbReference type="CDD" id="cd01639">
    <property type="entry name" value="IMPase"/>
    <property type="match status" value="1"/>
</dbReference>
<dbReference type="Pfam" id="PF00459">
    <property type="entry name" value="Inositol_P"/>
    <property type="match status" value="1"/>
</dbReference>
<dbReference type="EMBL" id="FP929003">
    <property type="protein sequence ID" value="CBK39945.1"/>
    <property type="molecule type" value="Genomic_DNA"/>
</dbReference>
<feature type="binding site" evidence="7">
    <location>
        <position position="96"/>
    </location>
    <ligand>
        <name>Mg(2+)</name>
        <dbReference type="ChEBI" id="CHEBI:18420"/>
        <label>1</label>
        <note>catalytic</note>
    </ligand>
</feature>
<dbReference type="GO" id="GO:0006020">
    <property type="term" value="P:inositol metabolic process"/>
    <property type="evidence" value="ECO:0007669"/>
    <property type="project" value="TreeGrafter"/>
</dbReference>
<evidence type="ECO:0000256" key="2">
    <source>
        <dbReference type="ARBA" id="ARBA00001946"/>
    </source>
</evidence>
<evidence type="ECO:0000256" key="3">
    <source>
        <dbReference type="ARBA" id="ARBA00009759"/>
    </source>
</evidence>
<dbReference type="GO" id="GO:0008934">
    <property type="term" value="F:inositol monophosphate 1-phosphatase activity"/>
    <property type="evidence" value="ECO:0007669"/>
    <property type="project" value="InterPro"/>
</dbReference>
<evidence type="ECO:0000313" key="9">
    <source>
        <dbReference type="EMBL" id="CBK39945.1"/>
    </source>
</evidence>
<evidence type="ECO:0000256" key="8">
    <source>
        <dbReference type="RuleBase" id="RU364068"/>
    </source>
</evidence>
<organism evidence="9 10">
    <name type="scientific">Nitrospira defluvii</name>
    <dbReference type="NCBI Taxonomy" id="330214"/>
    <lineage>
        <taxon>Bacteria</taxon>
        <taxon>Pseudomonadati</taxon>
        <taxon>Nitrospirota</taxon>
        <taxon>Nitrospiria</taxon>
        <taxon>Nitrospirales</taxon>
        <taxon>Nitrospiraceae</taxon>
        <taxon>Nitrospira</taxon>
    </lineage>
</organism>
<dbReference type="InterPro" id="IPR000760">
    <property type="entry name" value="Inositol_monophosphatase-like"/>
</dbReference>
<evidence type="ECO:0000256" key="6">
    <source>
        <dbReference type="ARBA" id="ARBA00022842"/>
    </source>
</evidence>
<evidence type="ECO:0000256" key="7">
    <source>
        <dbReference type="PIRSR" id="PIRSR600760-2"/>
    </source>
</evidence>
<dbReference type="FunFam" id="3.40.190.80:FF:000002">
    <property type="entry name" value="Inositol-1-monophosphatase"/>
    <property type="match status" value="1"/>
</dbReference>
<dbReference type="InterPro" id="IPR022337">
    <property type="entry name" value="Inositol_monophosphatase_SuhB"/>
</dbReference>
<comment type="catalytic activity">
    <reaction evidence="1 8">
        <text>a myo-inositol phosphate + H2O = myo-inositol + phosphate</text>
        <dbReference type="Rhea" id="RHEA:24056"/>
        <dbReference type="ChEBI" id="CHEBI:15377"/>
        <dbReference type="ChEBI" id="CHEBI:17268"/>
        <dbReference type="ChEBI" id="CHEBI:43474"/>
        <dbReference type="ChEBI" id="CHEBI:84139"/>
        <dbReference type="EC" id="3.1.3.25"/>
    </reaction>
</comment>
<feature type="binding site" evidence="7">
    <location>
        <position position="95"/>
    </location>
    <ligand>
        <name>Mg(2+)</name>
        <dbReference type="ChEBI" id="CHEBI:18420"/>
        <label>1</label>
        <note>catalytic</note>
    </ligand>
</feature>
<dbReference type="GO" id="GO:0007165">
    <property type="term" value="P:signal transduction"/>
    <property type="evidence" value="ECO:0007669"/>
    <property type="project" value="TreeGrafter"/>
</dbReference>
<dbReference type="InterPro" id="IPR020550">
    <property type="entry name" value="Inositol_monophosphatase_CS"/>
</dbReference>
<dbReference type="GO" id="GO:0046872">
    <property type="term" value="F:metal ion binding"/>
    <property type="evidence" value="ECO:0007669"/>
    <property type="project" value="UniProtKB-KW"/>
</dbReference>
<name>D8P9N6_9BACT</name>
<evidence type="ECO:0000256" key="4">
    <source>
        <dbReference type="ARBA" id="ARBA00022723"/>
    </source>
</evidence>
<dbReference type="AlphaFoldDB" id="D8P9N6"/>
<dbReference type="PANTHER" id="PTHR20854">
    <property type="entry name" value="INOSITOL MONOPHOSPHATASE"/>
    <property type="match status" value="1"/>
</dbReference>
<dbReference type="InterPro" id="IPR033942">
    <property type="entry name" value="IMPase"/>
</dbReference>
<dbReference type="InterPro" id="IPR020583">
    <property type="entry name" value="Inositol_monoP_metal-BS"/>
</dbReference>
<dbReference type="PRINTS" id="PR01959">
    <property type="entry name" value="SBIMPHPHTASE"/>
</dbReference>
<feature type="binding site" evidence="7">
    <location>
        <position position="93"/>
    </location>
    <ligand>
        <name>Mg(2+)</name>
        <dbReference type="ChEBI" id="CHEBI:18420"/>
        <label>2</label>
    </ligand>
</feature>
<keyword evidence="10" id="KW-1185">Reference proteome</keyword>
<dbReference type="STRING" id="330214.NIDE0161"/>
<dbReference type="GO" id="GO:0046854">
    <property type="term" value="P:phosphatidylinositol phosphate biosynthetic process"/>
    <property type="evidence" value="ECO:0007669"/>
    <property type="project" value="InterPro"/>
</dbReference>
<comment type="cofactor">
    <cofactor evidence="2 7 8">
        <name>Mg(2+)</name>
        <dbReference type="ChEBI" id="CHEBI:18420"/>
    </cofactor>
</comment>
<dbReference type="Gene3D" id="3.40.190.80">
    <property type="match status" value="1"/>
</dbReference>
<reference evidence="9 10" key="1">
    <citation type="journal article" date="2010" name="Proc. Natl. Acad. Sci. U.S.A.">
        <title>A Nitrospira metagenome illuminates the physiology and evolution of globally important nitrite-oxidizing bacteria.</title>
        <authorList>
            <person name="Lucker S."/>
            <person name="Wagner M."/>
            <person name="Maixner F."/>
            <person name="Pelletier E."/>
            <person name="Koch H."/>
            <person name="Vacherie B."/>
            <person name="Rattei T."/>
            <person name="Sinninghe Damste J."/>
            <person name="Spieck E."/>
            <person name="Le Paslier D."/>
            <person name="Daims H."/>
        </authorList>
    </citation>
    <scope>NUCLEOTIDE SEQUENCE [LARGE SCALE GENOMIC DNA]</scope>
</reference>
<dbReference type="PRINTS" id="PR00377">
    <property type="entry name" value="IMPHPHTASES"/>
</dbReference>
<accession>D8P9N6</accession>
<keyword evidence="6 7" id="KW-0460">Magnesium</keyword>
<keyword evidence="5 8" id="KW-0378">Hydrolase</keyword>
<evidence type="ECO:0000313" key="10">
    <source>
        <dbReference type="Proteomes" id="UP000001660"/>
    </source>
</evidence>
<gene>
    <name evidence="9" type="primary">suhB</name>
    <name evidence="9" type="ORF">NIDE0161</name>
</gene>
<comment type="similarity">
    <text evidence="3 8">Belongs to the inositol monophosphatase superfamily.</text>
</comment>
<dbReference type="Proteomes" id="UP000001660">
    <property type="component" value="Chromosome"/>
</dbReference>
<dbReference type="HOGENOM" id="CLU_044118_0_2_0"/>
<dbReference type="Gene3D" id="3.30.540.10">
    <property type="entry name" value="Fructose-1,6-Bisphosphatase, subunit A, domain 1"/>
    <property type="match status" value="1"/>
</dbReference>
<sequence length="273" mass="29894">MQTSKRPSSEDCTVFLATAIRAAEAAGTVLLEHARSGFRIDYKAAINLVTDADRGAEESIVRTILSAHPSHRILAEERGEDGAADSPYRWIIDPLDGTTNFAHGFPFYSVSIGLECDGECIVGVVLDPVRRELFTAVLGQGAYLNGERLRVSIIQTLEHSLLVTGFAYNIRETTNNNLDHFSRISLRAQGVRRTGSAALDLSYVAAGRFDGYWEVKLSPWDMAAGIVILREAGGVVSGFSRSRFSLYGQELVATNGHIHDQLLRAINQHPDPH</sequence>
<evidence type="ECO:0000256" key="5">
    <source>
        <dbReference type="ARBA" id="ARBA00022801"/>
    </source>
</evidence>
<proteinExistence type="inferred from homology"/>
<feature type="binding site" evidence="7">
    <location>
        <position position="76"/>
    </location>
    <ligand>
        <name>Mg(2+)</name>
        <dbReference type="ChEBI" id="CHEBI:18420"/>
        <label>1</label>
        <note>catalytic</note>
    </ligand>
</feature>